<evidence type="ECO:0000313" key="3">
    <source>
        <dbReference type="EMBL" id="CAD9125518.1"/>
    </source>
</evidence>
<gene>
    <name evidence="3" type="ORF">NDES1114_LOCUS19641</name>
</gene>
<reference evidence="3" key="1">
    <citation type="submission" date="2021-01" db="EMBL/GenBank/DDBJ databases">
        <authorList>
            <person name="Corre E."/>
            <person name="Pelletier E."/>
            <person name="Niang G."/>
            <person name="Scheremetjew M."/>
            <person name="Finn R."/>
            <person name="Kale V."/>
            <person name="Holt S."/>
            <person name="Cochrane G."/>
            <person name="Meng A."/>
            <person name="Brown T."/>
            <person name="Cohen L."/>
        </authorList>
    </citation>
    <scope>NUCLEOTIDE SEQUENCE</scope>
    <source>
        <strain evidence="3">CCAP 1951/1</strain>
    </source>
</reference>
<evidence type="ECO:0000256" key="2">
    <source>
        <dbReference type="SAM" id="MobiDB-lite"/>
    </source>
</evidence>
<dbReference type="EMBL" id="HBGF01029592">
    <property type="protein sequence ID" value="CAD9125518.1"/>
    <property type="molecule type" value="Transcribed_RNA"/>
</dbReference>
<name>A0A7S1QAD3_NEODS</name>
<feature type="region of interest" description="Disordered" evidence="2">
    <location>
        <begin position="669"/>
        <end position="689"/>
    </location>
</feature>
<proteinExistence type="predicted"/>
<dbReference type="AlphaFoldDB" id="A0A7S1QAD3"/>
<accession>A0A7S1QAD3</accession>
<keyword evidence="1" id="KW-0175">Coiled coil</keyword>
<feature type="region of interest" description="Disordered" evidence="2">
    <location>
        <begin position="758"/>
        <end position="792"/>
    </location>
</feature>
<sequence length="792" mass="88092">MAEPLYVNVVPSDRSPKTFGGDEDHVNPQPALCEQLEKANTLSYQMPDAATEIRRLDDLKRTLDKDLLRMNPPERAQHAVLSEWLSSNDELSLVDAGLAESEMRLKDMCSSDSAGLGRYAMRGDLRTWMDRVAQLDAAAAQVAGEWSPEDVRRIEDELRTSVRQQVARDAERKRQSNIEYVQILCGHLAFISEGRDFTIDSEFVTDDTDQLRRLTESVADWRSSIERFGHPGKMSEKEIQRRVDEIDSRRREERDGILQRAASQGTLLTDAQVDQVLEAMYNERCPPSFLPKTVKAAMEETMADVKRSAEALVTRAQRRVAMAEERCAALQQTVSRLEIQLAESQCDPQKRQDFVEGLEQSNAQMQVAAEMLARKRVQQCENEVLQLQDQLQSLRSSHDRAVATVKELQSTNESLRSRVDHVSAAWEGMLGLKQSHEAELAKIHGGQVNQLQRVAAALAGLMNATIEVLNAIIDTVENFGDREALVERMRQAVGSWRHAIKGQSGLSDGSRSAADAVYSRTCELNSHVPGKAAESSNHSSSEANRAFVDGLLHRIDVACGELQSKHREQRFMKKVVAYFVRLVSSMIDNTYDQLVSSFAESGTDAKKLLPFPPPPAVAPDEAYALVWGDEVKALERLAIQLRPELSDTIDRSGTTNALLSAVEVVADASARARSPPKSPPSQGRQQEYPDRTFDMATATVVSEPVQVKRDARLILHDARHREARLGGASVLAELRREKRTVPVNQSNATNTVELFRSARRDSVTPTPASDKTLPPVARSNAKIHGSKRGTKL</sequence>
<evidence type="ECO:0000256" key="1">
    <source>
        <dbReference type="SAM" id="Coils"/>
    </source>
</evidence>
<protein>
    <submittedName>
        <fullName evidence="3">Uncharacterized protein</fullName>
    </submittedName>
</protein>
<feature type="coiled-coil region" evidence="1">
    <location>
        <begin position="306"/>
        <end position="425"/>
    </location>
</feature>
<organism evidence="3">
    <name type="scientific">Neobodo designis</name>
    <name type="common">Flagellated protozoan</name>
    <name type="synonym">Bodo designis</name>
    <dbReference type="NCBI Taxonomy" id="312471"/>
    <lineage>
        <taxon>Eukaryota</taxon>
        <taxon>Discoba</taxon>
        <taxon>Euglenozoa</taxon>
        <taxon>Kinetoplastea</taxon>
        <taxon>Metakinetoplastina</taxon>
        <taxon>Neobodonida</taxon>
        <taxon>Neobodo</taxon>
    </lineage>
</organism>